<evidence type="ECO:0000313" key="1">
    <source>
        <dbReference type="EMBL" id="QBR90089.1"/>
    </source>
</evidence>
<accession>A0ABX5SVB6</accession>
<evidence type="ECO:0000313" key="2">
    <source>
        <dbReference type="Proteomes" id="UP000295748"/>
    </source>
</evidence>
<dbReference type="EMBL" id="CP038266">
    <property type="protein sequence ID" value="QBR90089.1"/>
    <property type="molecule type" value="Genomic_DNA"/>
</dbReference>
<reference evidence="1 2" key="1">
    <citation type="submission" date="2019-03" db="EMBL/GenBank/DDBJ databases">
        <authorList>
            <person name="Dong K."/>
        </authorList>
    </citation>
    <scope>NUCLEOTIDE SEQUENCE [LARGE SCALE GENOMIC DNA]</scope>
    <source>
        <strain evidence="2">dk512</strain>
    </source>
</reference>
<keyword evidence="2" id="KW-1185">Reference proteome</keyword>
<organism evidence="1 2">
    <name type="scientific">Microbacterium wangchenii</name>
    <dbReference type="NCBI Taxonomy" id="2541726"/>
    <lineage>
        <taxon>Bacteria</taxon>
        <taxon>Bacillati</taxon>
        <taxon>Actinomycetota</taxon>
        <taxon>Actinomycetes</taxon>
        <taxon>Micrococcales</taxon>
        <taxon>Microbacteriaceae</taxon>
        <taxon>Microbacterium</taxon>
    </lineage>
</organism>
<sequence length="84" mass="9221">MTIEPSAWRTNDSEVFDLARDAVGHLVALLLGLARSGALDTKAATDESRRFRSDLLEAGFDRARINQLLAKVEARAAELEGPRQ</sequence>
<proteinExistence type="predicted"/>
<dbReference type="RefSeq" id="WP_135069363.1">
    <property type="nucleotide sequence ID" value="NZ_CP038266.1"/>
</dbReference>
<name>A0ABX5SVB6_9MICO</name>
<gene>
    <name evidence="1" type="ORF">E4K62_16205</name>
</gene>
<dbReference type="Proteomes" id="UP000295748">
    <property type="component" value="Chromosome"/>
</dbReference>
<protein>
    <submittedName>
        <fullName evidence="1">Uncharacterized protein</fullName>
    </submittedName>
</protein>